<feature type="compositionally biased region" description="Low complexity" evidence="1">
    <location>
        <begin position="517"/>
        <end position="529"/>
    </location>
</feature>
<evidence type="ECO:0000313" key="2">
    <source>
        <dbReference type="EMBL" id="TYI86701.1"/>
    </source>
</evidence>
<feature type="compositionally biased region" description="Polar residues" evidence="1">
    <location>
        <begin position="343"/>
        <end position="380"/>
    </location>
</feature>
<accession>A0A5D2VBG5</accession>
<dbReference type="InterPro" id="IPR037488">
    <property type="entry name" value="At2g33490-like"/>
</dbReference>
<dbReference type="CDD" id="cd07307">
    <property type="entry name" value="BAR"/>
    <property type="match status" value="1"/>
</dbReference>
<proteinExistence type="predicted"/>
<gene>
    <name evidence="2" type="ORF">E1A91_D04G083400v1</name>
</gene>
<dbReference type="PANTHER" id="PTHR34119">
    <property type="entry name" value="HYDROXYPROLINE-RICH GLYCOPROTEIN-LIKE"/>
    <property type="match status" value="1"/>
</dbReference>
<dbReference type="Gene3D" id="1.20.1270.60">
    <property type="entry name" value="Arfaptin homology (AH) domain/BAR domain"/>
    <property type="match status" value="1"/>
</dbReference>
<dbReference type="Proteomes" id="UP000323597">
    <property type="component" value="Chromosome D04"/>
</dbReference>
<name>A0A5D2VBG5_GOSMU</name>
<dbReference type="AlphaFoldDB" id="A0A5D2VBG5"/>
<reference evidence="2 3" key="1">
    <citation type="submission" date="2019-07" db="EMBL/GenBank/DDBJ databases">
        <title>WGS assembly of Gossypium mustelinum.</title>
        <authorList>
            <person name="Chen Z.J."/>
            <person name="Sreedasyam A."/>
            <person name="Ando A."/>
            <person name="Song Q."/>
            <person name="De L."/>
            <person name="Hulse-Kemp A."/>
            <person name="Ding M."/>
            <person name="Ye W."/>
            <person name="Kirkbride R."/>
            <person name="Jenkins J."/>
            <person name="Plott C."/>
            <person name="Lovell J."/>
            <person name="Lin Y.-M."/>
            <person name="Vaughn R."/>
            <person name="Liu B."/>
            <person name="Li W."/>
            <person name="Simpson S."/>
            <person name="Scheffler B."/>
            <person name="Saski C."/>
            <person name="Grover C."/>
            <person name="Hu G."/>
            <person name="Conover J."/>
            <person name="Carlson J."/>
            <person name="Shu S."/>
            <person name="Boston L."/>
            <person name="Williams M."/>
            <person name="Peterson D."/>
            <person name="Mcgee K."/>
            <person name="Jones D."/>
            <person name="Wendel J."/>
            <person name="Stelly D."/>
            <person name="Grimwood J."/>
            <person name="Schmutz J."/>
        </authorList>
    </citation>
    <scope>NUCLEOTIDE SEQUENCE [LARGE SCALE GENOMIC DNA]</scope>
    <source>
        <strain evidence="2">1408120.09</strain>
    </source>
</reference>
<feature type="compositionally biased region" description="Low complexity" evidence="1">
    <location>
        <begin position="491"/>
        <end position="502"/>
    </location>
</feature>
<feature type="region of interest" description="Disordered" evidence="1">
    <location>
        <begin position="484"/>
        <end position="576"/>
    </location>
</feature>
<evidence type="ECO:0000256" key="1">
    <source>
        <dbReference type="SAM" id="MobiDB-lite"/>
    </source>
</evidence>
<protein>
    <recommendedName>
        <fullName evidence="4">BAR domain-containing protein</fullName>
    </recommendedName>
</protein>
<dbReference type="SUPFAM" id="SSF103657">
    <property type="entry name" value="BAR/IMD domain-like"/>
    <property type="match status" value="1"/>
</dbReference>
<evidence type="ECO:0000313" key="3">
    <source>
        <dbReference type="Proteomes" id="UP000323597"/>
    </source>
</evidence>
<sequence length="625" mass="68681">MKSSFGKLRRFALHKNDNKDKLDILSSAHLDELAQAAQEMQDMRTCYDSLLSAAAATANSAYEFSESLQEMGSCLREKRVLPDDEESRRILLMLGNLQFELQKLVDNYRSHIVLTITNPSESLLNELRTVEDMKRQCDEKRSVYEYMVTQQKEKGRSKGGKGETFSLQQLQIAQEEYDEVATLCVFRLKSLKQGQSRSLLTQAARHHAAQLNFFKKGLKSLEAIEPHLRQVTEQQHIDYEFSGLEDDDEEDGEIAYDPNKEGELSFDYRANEKGVDVTSVSSIEEDEVTLSFPQTSYMENEEVNPERNHGDIQVSSREHRVASHSAPIFPERKLDPAERVKQMLQSSTRKSNTYVLPTPNDSKSAVPSRTVSSFTHTRPTNVAGRLHNLWHSSPLESGDGQLSEKSESVLKESNNSNTFTQLPPPLSEGQVPAHPDSSTEAKRIKKKAAAGPLTSKQASSRPIPSAELPHIASAVFSHLPVPQPLSPPKVSPSASPPLVSSPRINELHELPRPPPVSSAAKPAKPSASVGHSAPLVSRNQEHSASTLPSLASSGASPLPAPPSVVPRSFSIPSSNQRATAIHVSRLLEAPQVPSPPLTPISIVNIKPLQDVSEVPSHGGQMRGGS</sequence>
<feature type="region of interest" description="Disordered" evidence="1">
    <location>
        <begin position="343"/>
        <end position="463"/>
    </location>
</feature>
<feature type="compositionally biased region" description="Low complexity" evidence="1">
    <location>
        <begin position="543"/>
        <end position="557"/>
    </location>
</feature>
<dbReference type="InterPro" id="IPR027267">
    <property type="entry name" value="AH/BAR_dom_sf"/>
</dbReference>
<keyword evidence="3" id="KW-1185">Reference proteome</keyword>
<organism evidence="2 3">
    <name type="scientific">Gossypium mustelinum</name>
    <name type="common">Cotton</name>
    <name type="synonym">Gossypium caicoense</name>
    <dbReference type="NCBI Taxonomy" id="34275"/>
    <lineage>
        <taxon>Eukaryota</taxon>
        <taxon>Viridiplantae</taxon>
        <taxon>Streptophyta</taxon>
        <taxon>Embryophyta</taxon>
        <taxon>Tracheophyta</taxon>
        <taxon>Spermatophyta</taxon>
        <taxon>Magnoliopsida</taxon>
        <taxon>eudicotyledons</taxon>
        <taxon>Gunneridae</taxon>
        <taxon>Pentapetalae</taxon>
        <taxon>rosids</taxon>
        <taxon>malvids</taxon>
        <taxon>Malvales</taxon>
        <taxon>Malvaceae</taxon>
        <taxon>Malvoideae</taxon>
        <taxon>Gossypium</taxon>
    </lineage>
</organism>
<dbReference type="PANTHER" id="PTHR34119:SF19">
    <property type="entry name" value="HYDROXYPROLINE-RICH GLYCOPROTEIN FAMILY PROTEIN"/>
    <property type="match status" value="1"/>
</dbReference>
<dbReference type="EMBL" id="CM017652">
    <property type="protein sequence ID" value="TYI86701.1"/>
    <property type="molecule type" value="Genomic_DNA"/>
</dbReference>
<evidence type="ECO:0008006" key="4">
    <source>
        <dbReference type="Google" id="ProtNLM"/>
    </source>
</evidence>